<dbReference type="Pfam" id="PF03808">
    <property type="entry name" value="Glyco_tran_WecG"/>
    <property type="match status" value="1"/>
</dbReference>
<dbReference type="GO" id="GO:0019350">
    <property type="term" value="P:teichoic acid biosynthetic process"/>
    <property type="evidence" value="ECO:0007669"/>
    <property type="project" value="UniProtKB-UniRule"/>
</dbReference>
<dbReference type="UniPathway" id="UPA00632"/>
<evidence type="ECO:0000256" key="2">
    <source>
        <dbReference type="ARBA" id="ARBA00022679"/>
    </source>
</evidence>
<comment type="function">
    <text evidence="5">Catalyzes the conversion of GlcNAc-PP-undecaprenol into ManNAc-GlcNAc-PP-undecaprenol, the first committed lipid intermediate in the de novo synthesis of teichoic acid.</text>
</comment>
<gene>
    <name evidence="6" type="ORF">SC09_contig4orf00792</name>
</gene>
<dbReference type="Proteomes" id="UP000032247">
    <property type="component" value="Unassembled WGS sequence"/>
</dbReference>
<comment type="catalytic activity">
    <reaction evidence="5">
        <text>UDP-N-acetyl-alpha-D-mannosamine + N-acetyl-alpha-D-glucosaminyl-di-trans,octa-cis-undecaprenyl diphosphate = N-acetyl-beta-D-mannosaminyl-(1-&gt;4)-N-acetyl-alpha-D-glucosaminyl di-trans,octa-cis-undecaprenyl diphosphate + UDP + H(+)</text>
        <dbReference type="Rhea" id="RHEA:16053"/>
        <dbReference type="ChEBI" id="CHEBI:15378"/>
        <dbReference type="ChEBI" id="CHEBI:58223"/>
        <dbReference type="ChEBI" id="CHEBI:62959"/>
        <dbReference type="ChEBI" id="CHEBI:68623"/>
        <dbReference type="ChEBI" id="CHEBI:132210"/>
        <dbReference type="EC" id="2.4.1.187"/>
    </reaction>
</comment>
<comment type="pathway">
    <text evidence="5">Cell wall biogenesis; teichoic acid biosynthesis.</text>
</comment>
<keyword evidence="2 5" id="KW-0808">Transferase</keyword>
<name>A0A0D1J0U0_BACIU</name>
<dbReference type="GO" id="GO:0047244">
    <property type="term" value="F:N-acetylglucosaminyldiphosphoundecaprenol N-acetyl-beta-D-mannosaminyltransferase activity"/>
    <property type="evidence" value="ECO:0007669"/>
    <property type="project" value="UniProtKB-UniRule"/>
</dbReference>
<reference evidence="6 7" key="1">
    <citation type="submission" date="2014-12" db="EMBL/GenBank/DDBJ databases">
        <title>Comparative genome analysis of Bacillus coagulans HM-08, Clostridium butyricum HM-68, Bacillus subtilis HM-66 and Bacillus licheniformis BL-09.</title>
        <authorList>
            <person name="Zhang H."/>
        </authorList>
    </citation>
    <scope>NUCLEOTIDE SEQUENCE [LARGE SCALE GENOMIC DNA]</scope>
    <source>
        <strain evidence="6 7">HM-66</strain>
    </source>
</reference>
<evidence type="ECO:0000313" key="7">
    <source>
        <dbReference type="Proteomes" id="UP000032247"/>
    </source>
</evidence>
<organism evidence="6 7">
    <name type="scientific">Bacillus subtilis</name>
    <dbReference type="NCBI Taxonomy" id="1423"/>
    <lineage>
        <taxon>Bacteria</taxon>
        <taxon>Bacillati</taxon>
        <taxon>Bacillota</taxon>
        <taxon>Bacilli</taxon>
        <taxon>Bacillales</taxon>
        <taxon>Bacillaceae</taxon>
        <taxon>Bacillus</taxon>
    </lineage>
</organism>
<evidence type="ECO:0000256" key="1">
    <source>
        <dbReference type="ARBA" id="ARBA00022676"/>
    </source>
</evidence>
<dbReference type="GO" id="GO:0071555">
    <property type="term" value="P:cell wall organization"/>
    <property type="evidence" value="ECO:0007669"/>
    <property type="project" value="UniProtKB-KW"/>
</dbReference>
<sequence>MLQTETVHHLAYVNGDLPGFLSHLEESFIDRNEGAFIATVNPEIGYAAAKDKDYFKTVSSADFILPDGIGIVLTSRLINSRLKSRIAGYDVFINLLGLADRKKKRVFLYGAKQEIIQAVADRLSTEYPGIELAGYSHGYVKDKDEVAKQIAAAKPDMVFVALGYPHQEKFIYEHKHLFPQAIAIGIGGSFDVFSGKVKRAPKIFIKLNLEWMYRLLTNPTRWKRMLNIPKYVFSVLKEERVQKQRHYYPEQIKEQSKIDV</sequence>
<protein>
    <recommendedName>
        <fullName evidence="5">N-acetylglucosaminyldiphosphoundecaprenol N-acetyl-beta-D-mannosaminyltransferase</fullName>
        <ecNumber evidence="5">2.4.1.187</ecNumber>
    </recommendedName>
    <alternativeName>
        <fullName evidence="5">N-acetylmannosaminyltransferase</fullName>
    </alternativeName>
    <alternativeName>
        <fullName evidence="5">UDP-N-acetylmannosamine transferase</fullName>
    </alternativeName>
    <alternativeName>
        <fullName evidence="5">UDP-N-acetylmannosamine:N-acetylglucosaminyl pyrophosphorylundecaprenol N-acetylmannosaminyltransferase</fullName>
    </alternativeName>
</protein>
<dbReference type="AlphaFoldDB" id="A0A0D1J0U0"/>
<dbReference type="EMBL" id="JXBC01000013">
    <property type="protein sequence ID" value="KIU05864.1"/>
    <property type="molecule type" value="Genomic_DNA"/>
</dbReference>
<dbReference type="PATRIC" id="fig|1423.173.peg.4408"/>
<keyword evidence="3 5" id="KW-0777">Teichoic acid biosynthesis</keyword>
<evidence type="ECO:0000256" key="4">
    <source>
        <dbReference type="ARBA" id="ARBA00023316"/>
    </source>
</evidence>
<dbReference type="EC" id="2.4.1.187" evidence="5"/>
<evidence type="ECO:0000313" key="6">
    <source>
        <dbReference type="EMBL" id="KIU05864.1"/>
    </source>
</evidence>
<keyword evidence="4 5" id="KW-0961">Cell wall biogenesis/degradation</keyword>
<dbReference type="PANTHER" id="PTHR34136:SF1">
    <property type="entry name" value="UDP-N-ACETYL-D-MANNOSAMINURONIC ACID TRANSFERASE"/>
    <property type="match status" value="1"/>
</dbReference>
<evidence type="ECO:0000256" key="5">
    <source>
        <dbReference type="HAMAP-Rule" id="MF_02070"/>
    </source>
</evidence>
<evidence type="ECO:0000256" key="3">
    <source>
        <dbReference type="ARBA" id="ARBA00022944"/>
    </source>
</evidence>
<keyword evidence="1 5" id="KW-0328">Glycosyltransferase</keyword>
<dbReference type="CDD" id="cd06533">
    <property type="entry name" value="Glyco_transf_WecG_TagA"/>
    <property type="match status" value="1"/>
</dbReference>
<dbReference type="InterPro" id="IPR034714">
    <property type="entry name" value="TagA_TarA"/>
</dbReference>
<comment type="caution">
    <text evidence="6">The sequence shown here is derived from an EMBL/GenBank/DDBJ whole genome shotgun (WGS) entry which is preliminary data.</text>
</comment>
<dbReference type="InterPro" id="IPR004629">
    <property type="entry name" value="WecG_TagA_CpsF"/>
</dbReference>
<proteinExistence type="inferred from homology"/>
<comment type="similarity">
    <text evidence="5">Belongs to the glycosyltransferase 26 family. TagA/TarA subfamily.</text>
</comment>
<dbReference type="PANTHER" id="PTHR34136">
    <property type="match status" value="1"/>
</dbReference>
<accession>A0A0D1J0U0</accession>
<dbReference type="HAMAP" id="MF_02070">
    <property type="entry name" value="TagA_TarA"/>
    <property type="match status" value="1"/>
</dbReference>
<dbReference type="NCBIfam" id="TIGR00696">
    <property type="entry name" value="wecG_tagA_cpsF"/>
    <property type="match status" value="1"/>
</dbReference>